<feature type="domain" description="ACT" evidence="7">
    <location>
        <begin position="10"/>
        <end position="84"/>
    </location>
</feature>
<dbReference type="GO" id="GO:1990610">
    <property type="term" value="F:acetolactate synthase regulator activity"/>
    <property type="evidence" value="ECO:0007669"/>
    <property type="project" value="UniProtKB-UniRule"/>
</dbReference>
<evidence type="ECO:0000256" key="6">
    <source>
        <dbReference type="RuleBase" id="RU368092"/>
    </source>
</evidence>
<dbReference type="PROSITE" id="PS51671">
    <property type="entry name" value="ACT"/>
    <property type="match status" value="1"/>
</dbReference>
<dbReference type="GO" id="GO:0005829">
    <property type="term" value="C:cytosol"/>
    <property type="evidence" value="ECO:0007669"/>
    <property type="project" value="TreeGrafter"/>
</dbReference>
<comment type="function">
    <text evidence="6">Catalyzes the conversion of 2 pyruvate molecules into acetolactate in the first common step of the biosynthetic pathway of the branched-amino acids such as leucine, isoleucine, and valine.</text>
</comment>
<dbReference type="GO" id="GO:0009099">
    <property type="term" value="P:L-valine biosynthetic process"/>
    <property type="evidence" value="ECO:0007669"/>
    <property type="project" value="UniProtKB-UniRule"/>
</dbReference>
<proteinExistence type="inferred from homology"/>
<evidence type="ECO:0000313" key="8">
    <source>
        <dbReference type="EMBL" id="QSH90557.1"/>
    </source>
</evidence>
<protein>
    <recommendedName>
        <fullName evidence="6">Acetolactate synthase small subunit</fullName>
        <shortName evidence="6">AHAS</shortName>
        <shortName evidence="6">ALS</shortName>
        <ecNumber evidence="6">2.2.1.6</ecNumber>
    </recommendedName>
    <alternativeName>
        <fullName evidence="6">Acetohydroxy-acid synthase small subunit</fullName>
    </alternativeName>
</protein>
<sequence length="196" mass="22498">MELTYEYECLLSILVENQPSILTRLVGLLTRRGFTIESLVVGSTEYDSLSRILIVLPGNLRVIDQVTRQLYKLFPVVKVYNLTHVPSITRELIIFKLLVDENEREKILEITKIFNATVVDCTNKTITIEVTGDSEKIVAIEQMINQFGMLEKVRTGKIGLSKESIAAGQLYTVHRDRLRRKMVNTHVVELENKMYL</sequence>
<evidence type="ECO:0000256" key="5">
    <source>
        <dbReference type="ARBA" id="ARBA00023304"/>
    </source>
</evidence>
<dbReference type="AlphaFoldDB" id="A0A898CUI4"/>
<dbReference type="RefSeq" id="YP_010172777.1">
    <property type="nucleotide sequence ID" value="NC_057645.1"/>
</dbReference>
<reference evidence="8" key="1">
    <citation type="journal article" date="2021" name="Mitochondrial DNA Part B Resour">
        <title>Complete chloroplast genome of Eucampia zodiacus (Mediophyceae, Bacillariophyta).</title>
        <authorList>
            <person name="Zhang M."/>
            <person name="Cui Z."/>
            <person name="Liu F."/>
            <person name="Chen N."/>
        </authorList>
    </citation>
    <scope>NUCLEOTIDE SEQUENCE</scope>
    <source>
        <strain evidence="8">CNS00061</strain>
    </source>
</reference>
<evidence type="ECO:0000256" key="2">
    <source>
        <dbReference type="ARBA" id="ARBA00005025"/>
    </source>
</evidence>
<keyword evidence="8" id="KW-0150">Chloroplast</keyword>
<evidence type="ECO:0000256" key="3">
    <source>
        <dbReference type="ARBA" id="ARBA00006341"/>
    </source>
</evidence>
<keyword evidence="5 6" id="KW-0100">Branched-chain amino acid biosynthesis</keyword>
<dbReference type="NCBIfam" id="TIGR00119">
    <property type="entry name" value="acolac_sm"/>
    <property type="match status" value="1"/>
</dbReference>
<comment type="catalytic activity">
    <reaction evidence="6">
        <text>2 pyruvate + H(+) = (2S)-2-acetolactate + CO2</text>
        <dbReference type="Rhea" id="RHEA:25249"/>
        <dbReference type="ChEBI" id="CHEBI:15361"/>
        <dbReference type="ChEBI" id="CHEBI:15378"/>
        <dbReference type="ChEBI" id="CHEBI:16526"/>
        <dbReference type="ChEBI" id="CHEBI:58476"/>
        <dbReference type="EC" id="2.2.1.6"/>
    </reaction>
</comment>
<dbReference type="InterPro" id="IPR045865">
    <property type="entry name" value="ACT-like_dom_sf"/>
</dbReference>
<dbReference type="GeneID" id="67282364"/>
<comment type="pathway">
    <text evidence="1 6">Amino-acid biosynthesis; L-isoleucine biosynthesis; L-isoleucine from 2-oxobutanoate: step 1/4.</text>
</comment>
<organism evidence="8">
    <name type="scientific">Eucampia zodiacus</name>
    <dbReference type="NCBI Taxonomy" id="444606"/>
    <lineage>
        <taxon>Eukaryota</taxon>
        <taxon>Sar</taxon>
        <taxon>Stramenopiles</taxon>
        <taxon>Ochrophyta</taxon>
        <taxon>Bacillariophyta</taxon>
        <taxon>Mediophyceae</taxon>
        <taxon>Biddulphiophycidae</taxon>
        <taxon>Hemiaulales</taxon>
        <taxon>Hemiaulaceae</taxon>
        <taxon>Eucampia</taxon>
    </lineage>
</organism>
<keyword evidence="8" id="KW-0934">Plastid</keyword>
<comment type="similarity">
    <text evidence="3 6">Belongs to the acetolactate synthase small subunit family.</text>
</comment>
<accession>A0A898CUI4</accession>
<dbReference type="Pfam" id="PF22629">
    <property type="entry name" value="ACT_AHAS_ss"/>
    <property type="match status" value="1"/>
</dbReference>
<dbReference type="GO" id="GO:0003984">
    <property type="term" value="F:acetolactate synthase activity"/>
    <property type="evidence" value="ECO:0007669"/>
    <property type="project" value="UniProtKB-UniRule"/>
</dbReference>
<dbReference type="EC" id="2.2.1.6" evidence="6"/>
<keyword evidence="6" id="KW-0808">Transferase</keyword>
<dbReference type="EMBL" id="MW412838">
    <property type="protein sequence ID" value="QSH90557.1"/>
    <property type="molecule type" value="Genomic_DNA"/>
</dbReference>
<dbReference type="InterPro" id="IPR002912">
    <property type="entry name" value="ACT_dom"/>
</dbReference>
<dbReference type="SUPFAM" id="SSF55021">
    <property type="entry name" value="ACT-like"/>
    <property type="match status" value="2"/>
</dbReference>
<dbReference type="PANTHER" id="PTHR30239:SF0">
    <property type="entry name" value="ACETOLACTATE SYNTHASE SMALL SUBUNIT 1, CHLOROPLASTIC"/>
    <property type="match status" value="1"/>
</dbReference>
<dbReference type="InterPro" id="IPR054480">
    <property type="entry name" value="AHAS_small-like_ACT"/>
</dbReference>
<evidence type="ECO:0000256" key="1">
    <source>
        <dbReference type="ARBA" id="ARBA00004974"/>
    </source>
</evidence>
<dbReference type="InterPro" id="IPR027271">
    <property type="entry name" value="Acetolactate_synth/TF_NikR_C"/>
</dbReference>
<dbReference type="CDD" id="cd04878">
    <property type="entry name" value="ACT_AHAS"/>
    <property type="match status" value="1"/>
</dbReference>
<evidence type="ECO:0000256" key="4">
    <source>
        <dbReference type="ARBA" id="ARBA00022605"/>
    </source>
</evidence>
<dbReference type="NCBIfam" id="NF008864">
    <property type="entry name" value="PRK11895.1"/>
    <property type="match status" value="1"/>
</dbReference>
<gene>
    <name evidence="8" type="primary">ilvH</name>
</gene>
<geneLocation type="chloroplast" evidence="8"/>
<dbReference type="Gene3D" id="3.30.70.260">
    <property type="match status" value="1"/>
</dbReference>
<dbReference type="InterPro" id="IPR039557">
    <property type="entry name" value="AHAS_ACT"/>
</dbReference>
<dbReference type="Pfam" id="PF10369">
    <property type="entry name" value="ALS_ss_C"/>
    <property type="match status" value="1"/>
</dbReference>
<evidence type="ECO:0000259" key="7">
    <source>
        <dbReference type="PROSITE" id="PS51671"/>
    </source>
</evidence>
<dbReference type="GO" id="GO:0009097">
    <property type="term" value="P:isoleucine biosynthetic process"/>
    <property type="evidence" value="ECO:0007669"/>
    <property type="project" value="UniProtKB-UniRule"/>
</dbReference>
<dbReference type="Gene3D" id="3.30.70.1150">
    <property type="entry name" value="ACT-like. Chain A, domain 2"/>
    <property type="match status" value="1"/>
</dbReference>
<comment type="pathway">
    <text evidence="2 6">Amino-acid biosynthesis; L-valine biosynthesis; L-valine from pyruvate: step 1/4.</text>
</comment>
<dbReference type="InterPro" id="IPR004789">
    <property type="entry name" value="Acetalactate_synth_ssu"/>
</dbReference>
<keyword evidence="4 6" id="KW-0028">Amino-acid biosynthesis</keyword>
<dbReference type="InterPro" id="IPR019455">
    <property type="entry name" value="Acetolactate_synth_ssu_C"/>
</dbReference>
<dbReference type="UniPathway" id="UPA00047">
    <property type="reaction ID" value="UER00055"/>
</dbReference>
<comment type="subunit">
    <text evidence="6">Dimer of large and small chains.</text>
</comment>
<dbReference type="PANTHER" id="PTHR30239">
    <property type="entry name" value="ACETOLACTATE SYNTHASE SMALL SUBUNIT"/>
    <property type="match status" value="1"/>
</dbReference>
<dbReference type="UniPathway" id="UPA00049">
    <property type="reaction ID" value="UER00059"/>
</dbReference>
<name>A0A898CUI4_9STRA</name>